<dbReference type="Proteomes" id="UP000019591">
    <property type="component" value="Chromosome"/>
</dbReference>
<dbReference type="KEGG" id="eac:EAL2_c10210"/>
<dbReference type="AlphaFoldDB" id="W8T623"/>
<keyword evidence="2" id="KW-1185">Reference proteome</keyword>
<protein>
    <submittedName>
        <fullName evidence="1">Uncharacterized protein</fullName>
    </submittedName>
</protein>
<evidence type="ECO:0000313" key="2">
    <source>
        <dbReference type="Proteomes" id="UP000019591"/>
    </source>
</evidence>
<dbReference type="PATRIC" id="fig|1286171.3.peg.971"/>
<gene>
    <name evidence="1" type="ORF">EAL2_c10210</name>
</gene>
<dbReference type="RefSeq" id="WP_025435331.1">
    <property type="nucleotide sequence ID" value="NZ_CP007452.1"/>
</dbReference>
<name>W8T623_PEPAC</name>
<accession>W8T623</accession>
<dbReference type="eggNOG" id="ENOG5032SZN">
    <property type="taxonomic scope" value="Bacteria"/>
</dbReference>
<dbReference type="OrthoDB" id="1753730at2"/>
<proteinExistence type="predicted"/>
<organism evidence="1 2">
    <name type="scientific">Peptoclostridium acidaminophilum DSM 3953</name>
    <dbReference type="NCBI Taxonomy" id="1286171"/>
    <lineage>
        <taxon>Bacteria</taxon>
        <taxon>Bacillati</taxon>
        <taxon>Bacillota</taxon>
        <taxon>Clostridia</taxon>
        <taxon>Peptostreptococcales</taxon>
        <taxon>Peptoclostridiaceae</taxon>
        <taxon>Peptoclostridium</taxon>
    </lineage>
</organism>
<dbReference type="EMBL" id="CP007452">
    <property type="protein sequence ID" value="AHM56320.1"/>
    <property type="molecule type" value="Genomic_DNA"/>
</dbReference>
<evidence type="ECO:0000313" key="1">
    <source>
        <dbReference type="EMBL" id="AHM56320.1"/>
    </source>
</evidence>
<reference evidence="1 2" key="1">
    <citation type="journal article" date="2014" name="Genome Announc.">
        <title>Complete Genome Sequence of Amino Acid-Utilizing Eubacterium acidaminophilum al-2 (DSM 3953).</title>
        <authorList>
            <person name="Poehlein A."/>
            <person name="Andreesen J.R."/>
            <person name="Daniel R."/>
        </authorList>
    </citation>
    <scope>NUCLEOTIDE SEQUENCE [LARGE SCALE GENOMIC DNA]</scope>
    <source>
        <strain evidence="1 2">DSM 3953</strain>
    </source>
</reference>
<sequence>MITAYMAGISTGYEGEDIEIRYSIYNGQELIRKDSVFKDYKKPAVVGPASMLALLKELEEFNGEEITVIANDPALNELVRGTSTTQNRDVLKMAGMLKKKLAEFSPGVTLKDVSQDKEELAKWDEELK</sequence>
<dbReference type="HOGENOM" id="CLU_1956292_0_0_9"/>
<dbReference type="STRING" id="1286171.EAL2_c10210"/>